<reference evidence="2" key="1">
    <citation type="submission" date="2021-04" db="EMBL/GenBank/DDBJ databases">
        <title>The complete genome sequence of Caulobacter sp. S6.</title>
        <authorList>
            <person name="Tang Y."/>
            <person name="Ouyang W."/>
            <person name="Liu Q."/>
            <person name="Huang B."/>
            <person name="Guo Z."/>
            <person name="Lei P."/>
        </authorList>
    </citation>
    <scope>NUCLEOTIDE SEQUENCE</scope>
    <source>
        <strain evidence="2">S6</strain>
    </source>
</reference>
<gene>
    <name evidence="2" type="ORF">KCG34_08035</name>
</gene>
<dbReference type="Pfam" id="PF10670">
    <property type="entry name" value="DUF4198"/>
    <property type="match status" value="1"/>
</dbReference>
<dbReference type="EMBL" id="CP073078">
    <property type="protein sequence ID" value="QUD89807.1"/>
    <property type="molecule type" value="Genomic_DNA"/>
</dbReference>
<accession>A0A975IW83</accession>
<keyword evidence="3" id="KW-1185">Reference proteome</keyword>
<evidence type="ECO:0000313" key="2">
    <source>
        <dbReference type="EMBL" id="QUD89807.1"/>
    </source>
</evidence>
<dbReference type="Proteomes" id="UP000676409">
    <property type="component" value="Chromosome"/>
</dbReference>
<evidence type="ECO:0000256" key="1">
    <source>
        <dbReference type="SAM" id="MobiDB-lite"/>
    </source>
</evidence>
<feature type="region of interest" description="Disordered" evidence="1">
    <location>
        <begin position="1"/>
        <end position="27"/>
    </location>
</feature>
<dbReference type="KEGG" id="caul:KCG34_08035"/>
<dbReference type="RefSeq" id="WP_211939859.1">
    <property type="nucleotide sequence ID" value="NZ_CP073078.1"/>
</dbReference>
<dbReference type="AlphaFoldDB" id="A0A975IW83"/>
<organism evidence="2 3">
    <name type="scientific">Phenylobacterium montanum</name>
    <dbReference type="NCBI Taxonomy" id="2823693"/>
    <lineage>
        <taxon>Bacteria</taxon>
        <taxon>Pseudomonadati</taxon>
        <taxon>Pseudomonadota</taxon>
        <taxon>Alphaproteobacteria</taxon>
        <taxon>Caulobacterales</taxon>
        <taxon>Caulobacteraceae</taxon>
        <taxon>Phenylobacterium</taxon>
    </lineage>
</organism>
<evidence type="ECO:0000313" key="3">
    <source>
        <dbReference type="Proteomes" id="UP000676409"/>
    </source>
</evidence>
<protein>
    <submittedName>
        <fullName evidence="2">DUF4198 domain-containing protein</fullName>
    </submittedName>
</protein>
<proteinExistence type="predicted"/>
<feature type="compositionally biased region" description="Polar residues" evidence="1">
    <location>
        <begin position="1"/>
        <end position="15"/>
    </location>
</feature>
<name>A0A975IW83_9CAUL</name>
<sequence>MTSSNSGRDNSNRPTGQDGGSTHRPRWIWRGRAGQLRTLLALTAAIGAPTFAAAHDFWIQPAAFWLSQGGTTTMTILVGHGPYREKSLIPADRITRFESFGPDGRSDRRGELRLGAANIDTQLPFARRGEYVLALETNQTQSELPGIRFTDYIKAEGLTQAIELRARNKTTEAPGREVYSRRAKAIVQVGSAERQGQPVATQRLGLSLEIVPEADPYAPGAGEDLPVRIYYEGRPLAGALVKLNNLDFDARPMASRLTDQAGRAFFKVPRIGNWQFNVVWTKPIVGDPRADFETTFSSLTLGFPRTPPPRPNS</sequence>
<dbReference type="InterPro" id="IPR019613">
    <property type="entry name" value="DUF4198"/>
</dbReference>